<dbReference type="AlphaFoldDB" id="A0A6I4SR26"/>
<dbReference type="RefSeq" id="WP_160598890.1">
    <property type="nucleotide sequence ID" value="NZ_WTYS01000001.1"/>
</dbReference>
<gene>
    <name evidence="1" type="ORF">GRI36_13320</name>
</gene>
<comment type="caution">
    <text evidence="1">The sequence shown here is derived from an EMBL/GenBank/DDBJ whole genome shotgun (WGS) entry which is preliminary data.</text>
</comment>
<evidence type="ECO:0000313" key="1">
    <source>
        <dbReference type="EMBL" id="MXO57858.1"/>
    </source>
</evidence>
<name>A0A6I4SR26_9SPHN</name>
<keyword evidence="2" id="KW-1185">Reference proteome</keyword>
<proteinExistence type="predicted"/>
<protein>
    <submittedName>
        <fullName evidence="1">Uncharacterized protein</fullName>
    </submittedName>
</protein>
<accession>A0A6I4SR26</accession>
<sequence>MTIPPSRHKITYWYIAVRFQGIEPFFEDEYICVSAKGYLATRATALFKSKAHAQKFLDRNIEDITRRCGSDPDFDRFEIKSGYQYWPIEYDEPISLLRVGKRGKSRSSLYRNGVR</sequence>
<dbReference type="Proteomes" id="UP000468943">
    <property type="component" value="Unassembled WGS sequence"/>
</dbReference>
<organism evidence="1 2">
    <name type="scientific">Pontixanthobacter gangjinensis</name>
    <dbReference type="NCBI Taxonomy" id="1028742"/>
    <lineage>
        <taxon>Bacteria</taxon>
        <taxon>Pseudomonadati</taxon>
        <taxon>Pseudomonadota</taxon>
        <taxon>Alphaproteobacteria</taxon>
        <taxon>Sphingomonadales</taxon>
        <taxon>Erythrobacteraceae</taxon>
        <taxon>Pontixanthobacter</taxon>
    </lineage>
</organism>
<reference evidence="1 2" key="1">
    <citation type="submission" date="2019-12" db="EMBL/GenBank/DDBJ databases">
        <title>Genomic-based taxomic classification of the family Erythrobacteraceae.</title>
        <authorList>
            <person name="Xu L."/>
        </authorList>
    </citation>
    <scope>NUCLEOTIDE SEQUENCE [LARGE SCALE GENOMIC DNA]</scope>
    <source>
        <strain evidence="1 2">JCM 17802</strain>
    </source>
</reference>
<evidence type="ECO:0000313" key="2">
    <source>
        <dbReference type="Proteomes" id="UP000468943"/>
    </source>
</evidence>
<dbReference type="EMBL" id="WTYS01000001">
    <property type="protein sequence ID" value="MXO57858.1"/>
    <property type="molecule type" value="Genomic_DNA"/>
</dbReference>